<dbReference type="PANTHER" id="PTHR30576">
    <property type="entry name" value="COLANIC BIOSYNTHESIS UDP-GLUCOSE LIPID CARRIER TRANSFERASE"/>
    <property type="match status" value="1"/>
</dbReference>
<keyword evidence="5" id="KW-1185">Reference proteome</keyword>
<gene>
    <name evidence="4" type="ORF">BAR1_01705</name>
</gene>
<protein>
    <submittedName>
        <fullName evidence="4">Sugar transferase</fullName>
    </submittedName>
</protein>
<sequence length="184" mass="20033">MKSVVDRLLALLLLGPAVFLCVPAMVAIRIESRGNPLFLQTRVGRNQKPFTLFKLRTMAQGTGDRGSHEVSAAQVTRIGQLLRRTKIDELPQIINVLIGNMSFVGPRPCLPNQSELIAEREAKNVFSVLPGITGPAQLSGIDMSTPRELAKADAAYISERSLRMDLRLIWQTATGGGRGDAVKS</sequence>
<dbReference type="KEGG" id="pamo:BAR1_01705"/>
<reference evidence="4 5" key="1">
    <citation type="submission" date="2018-09" db="EMBL/GenBank/DDBJ databases">
        <title>Profundibacter amoris BAR1 gen. nov., sp. nov., a new member of the Roseobacter clade isolated at Lokis Castle Vent Field on the Arctic Mid-Oceanic Ridge.</title>
        <authorList>
            <person name="Le Moine Bauer S."/>
            <person name="Sjoeberg A.G."/>
            <person name="L'Haridon S."/>
            <person name="Stokke R."/>
            <person name="Roalkvam I."/>
            <person name="Steen I.H."/>
            <person name="Dahle H."/>
        </authorList>
    </citation>
    <scope>NUCLEOTIDE SEQUENCE [LARGE SCALE GENOMIC DNA]</scope>
    <source>
        <strain evidence="4 5">BAR1</strain>
    </source>
</reference>
<dbReference type="InterPro" id="IPR003362">
    <property type="entry name" value="Bact_transf"/>
</dbReference>
<accession>A0A347UD30</accession>
<organism evidence="4 5">
    <name type="scientific">Profundibacter amoris</name>
    <dbReference type="NCBI Taxonomy" id="2171755"/>
    <lineage>
        <taxon>Bacteria</taxon>
        <taxon>Pseudomonadati</taxon>
        <taxon>Pseudomonadota</taxon>
        <taxon>Alphaproteobacteria</taxon>
        <taxon>Rhodobacterales</taxon>
        <taxon>Paracoccaceae</taxon>
        <taxon>Profundibacter</taxon>
    </lineage>
</organism>
<comment type="similarity">
    <text evidence="1">Belongs to the bacterial sugar transferase family.</text>
</comment>
<name>A0A347UD30_9RHOB</name>
<dbReference type="AlphaFoldDB" id="A0A347UD30"/>
<evidence type="ECO:0000313" key="4">
    <source>
        <dbReference type="EMBL" id="AXX96758.1"/>
    </source>
</evidence>
<proteinExistence type="inferred from homology"/>
<keyword evidence="4" id="KW-0808">Transferase</keyword>
<feature type="domain" description="Bacterial sugar transferase" evidence="3">
    <location>
        <begin position="2"/>
        <end position="173"/>
    </location>
</feature>
<evidence type="ECO:0000313" key="5">
    <source>
        <dbReference type="Proteomes" id="UP000261704"/>
    </source>
</evidence>
<evidence type="ECO:0000256" key="1">
    <source>
        <dbReference type="ARBA" id="ARBA00006464"/>
    </source>
</evidence>
<evidence type="ECO:0000256" key="2">
    <source>
        <dbReference type="ARBA" id="ARBA00023169"/>
    </source>
</evidence>
<keyword evidence="2" id="KW-0270">Exopolysaccharide synthesis</keyword>
<dbReference type="OrthoDB" id="9808602at2"/>
<dbReference type="PANTHER" id="PTHR30576:SF10">
    <property type="entry name" value="SLL5057 PROTEIN"/>
    <property type="match status" value="1"/>
</dbReference>
<evidence type="ECO:0000259" key="3">
    <source>
        <dbReference type="Pfam" id="PF02397"/>
    </source>
</evidence>
<dbReference type="EMBL" id="CP032125">
    <property type="protein sequence ID" value="AXX96758.1"/>
    <property type="molecule type" value="Genomic_DNA"/>
</dbReference>
<dbReference type="Pfam" id="PF02397">
    <property type="entry name" value="Bac_transf"/>
    <property type="match status" value="1"/>
</dbReference>
<dbReference type="GO" id="GO:0000271">
    <property type="term" value="P:polysaccharide biosynthetic process"/>
    <property type="evidence" value="ECO:0007669"/>
    <property type="project" value="UniProtKB-KW"/>
</dbReference>
<dbReference type="Proteomes" id="UP000261704">
    <property type="component" value="Chromosome"/>
</dbReference>
<dbReference type="GO" id="GO:0016780">
    <property type="term" value="F:phosphotransferase activity, for other substituted phosphate groups"/>
    <property type="evidence" value="ECO:0007669"/>
    <property type="project" value="TreeGrafter"/>
</dbReference>